<feature type="transmembrane region" description="Helical" evidence="5">
    <location>
        <begin position="122"/>
        <end position="143"/>
    </location>
</feature>
<feature type="transmembrane region" description="Helical" evidence="5">
    <location>
        <begin position="214"/>
        <end position="233"/>
    </location>
</feature>
<dbReference type="GO" id="GO:0005385">
    <property type="term" value="F:zinc ion transmembrane transporter activity"/>
    <property type="evidence" value="ECO:0007669"/>
    <property type="project" value="TreeGrafter"/>
</dbReference>
<feature type="transmembrane region" description="Helical" evidence="5">
    <location>
        <begin position="149"/>
        <end position="170"/>
    </location>
</feature>
<feature type="transmembrane region" description="Helical" evidence="5">
    <location>
        <begin position="75"/>
        <end position="96"/>
    </location>
</feature>
<feature type="transmembrane region" description="Helical" evidence="5">
    <location>
        <begin position="36"/>
        <end position="55"/>
    </location>
</feature>
<dbReference type="InterPro" id="IPR003689">
    <property type="entry name" value="ZIP"/>
</dbReference>
<feature type="transmembrane region" description="Helical" evidence="5">
    <location>
        <begin position="182"/>
        <end position="208"/>
    </location>
</feature>
<organism evidence="6 7">
    <name type="scientific">Paludibacter jiangxiensis</name>
    <dbReference type="NCBI Taxonomy" id="681398"/>
    <lineage>
        <taxon>Bacteria</taxon>
        <taxon>Pseudomonadati</taxon>
        <taxon>Bacteroidota</taxon>
        <taxon>Bacteroidia</taxon>
        <taxon>Bacteroidales</taxon>
        <taxon>Paludibacteraceae</taxon>
        <taxon>Paludibacter</taxon>
    </lineage>
</organism>
<keyword evidence="4 5" id="KW-0472">Membrane</keyword>
<dbReference type="PANTHER" id="PTHR11040">
    <property type="entry name" value="ZINC/IRON TRANSPORTER"/>
    <property type="match status" value="1"/>
</dbReference>
<dbReference type="PANTHER" id="PTHR11040:SF205">
    <property type="entry name" value="ZINC TRANSPORTER ZUPT"/>
    <property type="match status" value="1"/>
</dbReference>
<evidence type="ECO:0000313" key="7">
    <source>
        <dbReference type="Proteomes" id="UP000076586"/>
    </source>
</evidence>
<dbReference type="AlphaFoldDB" id="A0A161LE35"/>
<dbReference type="STRING" id="681398.PJIAN_318"/>
<name>A0A161LE35_9BACT</name>
<comment type="subcellular location">
    <subcellularLocation>
        <location evidence="1">Membrane</location>
        <topology evidence="1">Multi-pass membrane protein</topology>
    </subcellularLocation>
</comment>
<dbReference type="NCBIfam" id="NF003243">
    <property type="entry name" value="PRK04201.1"/>
    <property type="match status" value="1"/>
</dbReference>
<dbReference type="OrthoDB" id="9787346at2"/>
<dbReference type="EMBL" id="BDCR01000003">
    <property type="protein sequence ID" value="GAT62715.1"/>
    <property type="molecule type" value="Genomic_DNA"/>
</dbReference>
<comment type="caution">
    <text evidence="6">The sequence shown here is derived from an EMBL/GenBank/DDBJ whole genome shotgun (WGS) entry which is preliminary data.</text>
</comment>
<evidence type="ECO:0000256" key="5">
    <source>
        <dbReference type="SAM" id="Phobius"/>
    </source>
</evidence>
<evidence type="ECO:0000256" key="4">
    <source>
        <dbReference type="ARBA" id="ARBA00023136"/>
    </source>
</evidence>
<accession>A0A161LE35</accession>
<dbReference type="GO" id="GO:0016020">
    <property type="term" value="C:membrane"/>
    <property type="evidence" value="ECO:0007669"/>
    <property type="project" value="UniProtKB-SubCell"/>
</dbReference>
<proteinExistence type="predicted"/>
<dbReference type="Pfam" id="PF02535">
    <property type="entry name" value="Zip"/>
    <property type="match status" value="1"/>
</dbReference>
<keyword evidence="7" id="KW-1185">Reference proteome</keyword>
<evidence type="ECO:0000256" key="1">
    <source>
        <dbReference type="ARBA" id="ARBA00004141"/>
    </source>
</evidence>
<feature type="transmembrane region" description="Helical" evidence="5">
    <location>
        <begin position="6"/>
        <end position="29"/>
    </location>
</feature>
<dbReference type="Proteomes" id="UP000076586">
    <property type="component" value="Unassembled WGS sequence"/>
</dbReference>
<keyword evidence="2 5" id="KW-0812">Transmembrane</keyword>
<dbReference type="RefSeq" id="WP_068703277.1">
    <property type="nucleotide sequence ID" value="NZ_BDCR01000003.1"/>
</dbReference>
<evidence type="ECO:0000256" key="2">
    <source>
        <dbReference type="ARBA" id="ARBA00022692"/>
    </source>
</evidence>
<protein>
    <submittedName>
        <fullName evidence="6">Zinc transporter, ZIP family</fullName>
    </submittedName>
</protein>
<evidence type="ECO:0000313" key="6">
    <source>
        <dbReference type="EMBL" id="GAT62715.1"/>
    </source>
</evidence>
<reference evidence="7" key="2">
    <citation type="journal article" date="2017" name="Genome Announc.">
        <title>Draft genome sequence of Paludibacter jiangxiensis NM7(T), a propionate-producing fermentative bacterium.</title>
        <authorList>
            <person name="Qiu Y.-L."/>
            <person name="Tourlousse D.M."/>
            <person name="Matsuura N."/>
            <person name="Ohashi A."/>
            <person name="Sekiguchi Y."/>
        </authorList>
    </citation>
    <scope>NUCLEOTIDE SEQUENCE [LARGE SCALE GENOMIC DNA]</scope>
    <source>
        <strain evidence="7">NM7</strain>
    </source>
</reference>
<sequence>MEHHNLLIAFGLTLTAGLSTGIGGLLTYFSKQTNRSFLAFSLGLAAGVLLFVSFVEIFPESLRCFESAASPSKAFMYAIFSFFLGIVVMALIDMLFPHHVDVSDNADPESVQLKKRLKKMSLLIALAVTLHNIPEGIAMFTIGVSDYRLAFPILLAIIIHNVPIGLSISAPMYHATGNRRKALLLTLAAGLSTPMGAFLAWLFILPYWSPMLEGIVLGAVSATMVYIAIDELIPTAHHYGKGLFSKIGLISGMALVAIAILLMGE</sequence>
<evidence type="ECO:0000256" key="3">
    <source>
        <dbReference type="ARBA" id="ARBA00022989"/>
    </source>
</evidence>
<reference evidence="7" key="1">
    <citation type="submission" date="2016-04" db="EMBL/GenBank/DDBJ databases">
        <title>Draft genome sequence of Paludibacter jiangxiensis strain NM7.</title>
        <authorList>
            <person name="Qiu Y."/>
            <person name="Matsuura N."/>
            <person name="Ohashi A."/>
            <person name="Tourlousse M.D."/>
            <person name="Sekiguchi Y."/>
        </authorList>
    </citation>
    <scope>NUCLEOTIDE SEQUENCE [LARGE SCALE GENOMIC DNA]</scope>
    <source>
        <strain evidence="7">NM7</strain>
    </source>
</reference>
<feature type="transmembrane region" description="Helical" evidence="5">
    <location>
        <begin position="245"/>
        <end position="264"/>
    </location>
</feature>
<gene>
    <name evidence="6" type="ORF">PJIAN_318</name>
</gene>
<keyword evidence="3 5" id="KW-1133">Transmembrane helix</keyword>